<dbReference type="OrthoDB" id="27092at2"/>
<dbReference type="SUPFAM" id="SSF53474">
    <property type="entry name" value="alpha/beta-Hydrolases"/>
    <property type="match status" value="1"/>
</dbReference>
<gene>
    <name evidence="4" type="ORF">E0L93_07600</name>
</gene>
<dbReference type="Pfam" id="PF00561">
    <property type="entry name" value="Abhydrolase_1"/>
    <property type="match status" value="1"/>
</dbReference>
<feature type="transmembrane region" description="Helical" evidence="2">
    <location>
        <begin position="6"/>
        <end position="25"/>
    </location>
</feature>
<dbReference type="GO" id="GO:0016787">
    <property type="term" value="F:hydrolase activity"/>
    <property type="evidence" value="ECO:0007669"/>
    <property type="project" value="UniProtKB-KW"/>
</dbReference>
<feature type="region of interest" description="Disordered" evidence="1">
    <location>
        <begin position="302"/>
        <end position="425"/>
    </location>
</feature>
<name>A0A4R1BJ59_9ACTN</name>
<keyword evidence="2" id="KW-0812">Transmembrane</keyword>
<keyword evidence="2" id="KW-1133">Transmembrane helix</keyword>
<dbReference type="InterPro" id="IPR000639">
    <property type="entry name" value="Epox_hydrolase-like"/>
</dbReference>
<dbReference type="Proteomes" id="UP000295244">
    <property type="component" value="Unassembled WGS sequence"/>
</dbReference>
<dbReference type="PRINTS" id="PR00111">
    <property type="entry name" value="ABHYDROLASE"/>
</dbReference>
<reference evidence="4 5" key="1">
    <citation type="submission" date="2019-03" db="EMBL/GenBank/DDBJ databases">
        <title>Whole genome sequence of a novel Rubrobacter taiwanensis strain, isolated from Yellowstone National Park.</title>
        <authorList>
            <person name="Freed S."/>
            <person name="Ramaley R.F."/>
            <person name="Kyndt J.A."/>
        </authorList>
    </citation>
    <scope>NUCLEOTIDE SEQUENCE [LARGE SCALE GENOMIC DNA]</scope>
    <source>
        <strain evidence="4 5">Yellowstone</strain>
    </source>
</reference>
<dbReference type="PANTHER" id="PTHR46438">
    <property type="entry name" value="ALPHA/BETA-HYDROLASES SUPERFAMILY PROTEIN"/>
    <property type="match status" value="1"/>
</dbReference>
<dbReference type="PRINTS" id="PR00412">
    <property type="entry name" value="EPOXHYDRLASE"/>
</dbReference>
<keyword evidence="5" id="KW-1185">Reference proteome</keyword>
<organism evidence="4 5">
    <name type="scientific">Rubrobacter taiwanensis</name>
    <dbReference type="NCBI Taxonomy" id="185139"/>
    <lineage>
        <taxon>Bacteria</taxon>
        <taxon>Bacillati</taxon>
        <taxon>Actinomycetota</taxon>
        <taxon>Rubrobacteria</taxon>
        <taxon>Rubrobacterales</taxon>
        <taxon>Rubrobacteraceae</taxon>
        <taxon>Rubrobacter</taxon>
    </lineage>
</organism>
<dbReference type="EMBL" id="SKBU01000014">
    <property type="protein sequence ID" value="TCJ17385.1"/>
    <property type="molecule type" value="Genomic_DNA"/>
</dbReference>
<sequence length="425" mass="47026">MDAVSGAIFIILLIIAVFLAAAFALTRRTYEVQNLSDGEYLELDGAWIRYRVSGGGPPVLLVHGWMTSSELWEPVARALERQHTVYRLDLRGFGDSDKPASGYGIRNGSRLLYAFAAHFGLTGVTVVGHDLGGAMAVKLAADHREIVGRLVLVATPASEEQMDLPNLLWLSTLPVVGPVFYSVARLVPQIREWWLRPFVSDPSALTGELIEATGRPTPAAVLRTYRTARRELTRGRLTRQARLLDIPALILAGEEDAVVDPAATVDWARTLKNSEVVLMPGCGHLPMLERPEEFVEHLASALGGSGEGDTAEYPVENAPAPEGEPRRPGGYSFVDDDLFQNLSDPRRRRSPEPEAPEAAGEEPEPPREEPRREREPEEGEARAGEPDSDRKPGEEMERSEFMRQLSERLRSARDRRRRDSGASER</sequence>
<evidence type="ECO:0000259" key="3">
    <source>
        <dbReference type="Pfam" id="PF00561"/>
    </source>
</evidence>
<keyword evidence="4" id="KW-0378">Hydrolase</keyword>
<proteinExistence type="predicted"/>
<evidence type="ECO:0000256" key="1">
    <source>
        <dbReference type="SAM" id="MobiDB-lite"/>
    </source>
</evidence>
<comment type="caution">
    <text evidence="4">The sequence shown here is derived from an EMBL/GenBank/DDBJ whole genome shotgun (WGS) entry which is preliminary data.</text>
</comment>
<dbReference type="PANTHER" id="PTHR46438:SF11">
    <property type="entry name" value="LIPASE-RELATED"/>
    <property type="match status" value="1"/>
</dbReference>
<dbReference type="Gene3D" id="3.40.50.1820">
    <property type="entry name" value="alpha/beta hydrolase"/>
    <property type="match status" value="1"/>
</dbReference>
<feature type="compositionally biased region" description="Basic and acidic residues" evidence="1">
    <location>
        <begin position="364"/>
        <end position="425"/>
    </location>
</feature>
<evidence type="ECO:0000256" key="2">
    <source>
        <dbReference type="SAM" id="Phobius"/>
    </source>
</evidence>
<accession>A0A4R1BJ59</accession>
<evidence type="ECO:0000313" key="4">
    <source>
        <dbReference type="EMBL" id="TCJ17385.1"/>
    </source>
</evidence>
<keyword evidence="2" id="KW-0472">Membrane</keyword>
<dbReference type="InterPro" id="IPR029058">
    <property type="entry name" value="AB_hydrolase_fold"/>
</dbReference>
<protein>
    <submittedName>
        <fullName evidence="4">Alpha/beta hydrolase</fullName>
    </submittedName>
</protein>
<feature type="domain" description="AB hydrolase-1" evidence="3">
    <location>
        <begin position="57"/>
        <end position="291"/>
    </location>
</feature>
<dbReference type="InterPro" id="IPR000073">
    <property type="entry name" value="AB_hydrolase_1"/>
</dbReference>
<dbReference type="AlphaFoldDB" id="A0A4R1BJ59"/>
<evidence type="ECO:0000313" key="5">
    <source>
        <dbReference type="Proteomes" id="UP000295244"/>
    </source>
</evidence>
<feature type="transmembrane region" description="Helical" evidence="2">
    <location>
        <begin position="111"/>
        <end position="129"/>
    </location>
</feature>